<dbReference type="Proteomes" id="UP001566132">
    <property type="component" value="Unassembled WGS sequence"/>
</dbReference>
<gene>
    <name evidence="1" type="ORF">ABEB36_014409</name>
</gene>
<evidence type="ECO:0000313" key="2">
    <source>
        <dbReference type="Proteomes" id="UP001566132"/>
    </source>
</evidence>
<dbReference type="EMBL" id="JBDJPC010000013">
    <property type="protein sequence ID" value="KAL1488605.1"/>
    <property type="molecule type" value="Genomic_DNA"/>
</dbReference>
<reference evidence="1 2" key="1">
    <citation type="submission" date="2024-05" db="EMBL/GenBank/DDBJ databases">
        <title>Genetic variation in Jamaican populations of the coffee berry borer (Hypothenemus hampei).</title>
        <authorList>
            <person name="Errbii M."/>
            <person name="Myrie A."/>
        </authorList>
    </citation>
    <scope>NUCLEOTIDE SEQUENCE [LARGE SCALE GENOMIC DNA]</scope>
    <source>
        <strain evidence="1">JA-Hopewell-2020-01-JO</strain>
        <tissue evidence="1">Whole body</tissue>
    </source>
</reference>
<protein>
    <submittedName>
        <fullName evidence="1">Uncharacterized protein</fullName>
    </submittedName>
</protein>
<accession>A0ABD1E2N7</accession>
<dbReference type="AlphaFoldDB" id="A0ABD1E2N7"/>
<name>A0ABD1E2N7_HYPHA</name>
<organism evidence="1 2">
    <name type="scientific">Hypothenemus hampei</name>
    <name type="common">Coffee berry borer</name>
    <dbReference type="NCBI Taxonomy" id="57062"/>
    <lineage>
        <taxon>Eukaryota</taxon>
        <taxon>Metazoa</taxon>
        <taxon>Ecdysozoa</taxon>
        <taxon>Arthropoda</taxon>
        <taxon>Hexapoda</taxon>
        <taxon>Insecta</taxon>
        <taxon>Pterygota</taxon>
        <taxon>Neoptera</taxon>
        <taxon>Endopterygota</taxon>
        <taxon>Coleoptera</taxon>
        <taxon>Polyphaga</taxon>
        <taxon>Cucujiformia</taxon>
        <taxon>Curculionidae</taxon>
        <taxon>Scolytinae</taxon>
        <taxon>Hypothenemus</taxon>
    </lineage>
</organism>
<proteinExistence type="predicted"/>
<keyword evidence="2" id="KW-1185">Reference proteome</keyword>
<evidence type="ECO:0000313" key="1">
    <source>
        <dbReference type="EMBL" id="KAL1488605.1"/>
    </source>
</evidence>
<comment type="caution">
    <text evidence="1">The sequence shown here is derived from an EMBL/GenBank/DDBJ whole genome shotgun (WGS) entry which is preliminary data.</text>
</comment>
<sequence>MKFAVFDVQGYMINNTFTAKELVIYDGKDLKSYLFKPTIKYSSLYKTDRRTANYLYHNIHGIPYNSGDVEYSELQEILDTNLSNFDIIFVKGQAKADFLRKHFANWAHIVNLENDVTEQQL</sequence>